<reference evidence="1" key="1">
    <citation type="journal article" date="2021" name="PeerJ">
        <title>Extensive microbial diversity within the chicken gut microbiome revealed by metagenomics and culture.</title>
        <authorList>
            <person name="Gilroy R."/>
            <person name="Ravi A."/>
            <person name="Getino M."/>
            <person name="Pursley I."/>
            <person name="Horton D.L."/>
            <person name="Alikhan N.F."/>
            <person name="Baker D."/>
            <person name="Gharbi K."/>
            <person name="Hall N."/>
            <person name="Watson M."/>
            <person name="Adriaenssens E.M."/>
            <person name="Foster-Nyarko E."/>
            <person name="Jarju S."/>
            <person name="Secka A."/>
            <person name="Antonio M."/>
            <person name="Oren A."/>
            <person name="Chaudhuri R.R."/>
            <person name="La Ragione R."/>
            <person name="Hildebrand F."/>
            <person name="Pallen M.J."/>
        </authorList>
    </citation>
    <scope>NUCLEOTIDE SEQUENCE</scope>
    <source>
        <strain evidence="1">1282</strain>
    </source>
</reference>
<dbReference type="EMBL" id="DXDU01000128">
    <property type="protein sequence ID" value="HIY27124.1"/>
    <property type="molecule type" value="Genomic_DNA"/>
</dbReference>
<dbReference type="Proteomes" id="UP000823915">
    <property type="component" value="Unassembled WGS sequence"/>
</dbReference>
<dbReference type="AlphaFoldDB" id="A0A9D1YEN1"/>
<name>A0A9D1YEN1_9FIRM</name>
<proteinExistence type="predicted"/>
<protein>
    <submittedName>
        <fullName evidence="1">Uncharacterized protein</fullName>
    </submittedName>
</protein>
<reference evidence="1" key="2">
    <citation type="submission" date="2021-04" db="EMBL/GenBank/DDBJ databases">
        <authorList>
            <person name="Gilroy R."/>
        </authorList>
    </citation>
    <scope>NUCLEOTIDE SEQUENCE</scope>
    <source>
        <strain evidence="1">1282</strain>
    </source>
</reference>
<accession>A0A9D1YEN1</accession>
<gene>
    <name evidence="1" type="ORF">H9838_08150</name>
</gene>
<organism evidence="1 2">
    <name type="scientific">Candidatus Acutalibacter pullistercoris</name>
    <dbReference type="NCBI Taxonomy" id="2838418"/>
    <lineage>
        <taxon>Bacteria</taxon>
        <taxon>Bacillati</taxon>
        <taxon>Bacillota</taxon>
        <taxon>Clostridia</taxon>
        <taxon>Eubacteriales</taxon>
        <taxon>Acutalibacteraceae</taxon>
        <taxon>Acutalibacter</taxon>
    </lineage>
</organism>
<sequence>MEEQEKRRSVVQKTVWKGVSFGSVLAVVISYCNWHSVGWAIVHGLLSWFYVIYYVIRYGFS</sequence>
<evidence type="ECO:0000313" key="2">
    <source>
        <dbReference type="Proteomes" id="UP000823915"/>
    </source>
</evidence>
<evidence type="ECO:0000313" key="1">
    <source>
        <dbReference type="EMBL" id="HIY27124.1"/>
    </source>
</evidence>
<comment type="caution">
    <text evidence="1">The sequence shown here is derived from an EMBL/GenBank/DDBJ whole genome shotgun (WGS) entry which is preliminary data.</text>
</comment>